<keyword evidence="4" id="KW-1185">Reference proteome</keyword>
<accession>C1MYD7</accession>
<proteinExistence type="predicted"/>
<feature type="region of interest" description="Disordered" evidence="1">
    <location>
        <begin position="432"/>
        <end position="489"/>
    </location>
</feature>
<dbReference type="InterPro" id="IPR015655">
    <property type="entry name" value="PP2C"/>
</dbReference>
<feature type="compositionally biased region" description="Basic and acidic residues" evidence="1">
    <location>
        <begin position="69"/>
        <end position="82"/>
    </location>
</feature>
<dbReference type="KEGG" id="mpp:MICPUCDRAFT_59875"/>
<evidence type="ECO:0000256" key="1">
    <source>
        <dbReference type="SAM" id="MobiDB-lite"/>
    </source>
</evidence>
<feature type="compositionally biased region" description="Basic residues" evidence="1">
    <location>
        <begin position="52"/>
        <end position="64"/>
    </location>
</feature>
<dbReference type="OrthoDB" id="416093at2759"/>
<feature type="region of interest" description="Disordered" evidence="1">
    <location>
        <begin position="1"/>
        <end position="20"/>
    </location>
</feature>
<dbReference type="Proteomes" id="UP000001876">
    <property type="component" value="Unassembled WGS sequence"/>
</dbReference>
<feature type="region of interest" description="Disordered" evidence="1">
    <location>
        <begin position="134"/>
        <end position="155"/>
    </location>
</feature>
<protein>
    <submittedName>
        <fullName evidence="3">Predicted protein</fullName>
    </submittedName>
</protein>
<dbReference type="Pfam" id="PF00481">
    <property type="entry name" value="PP2C"/>
    <property type="match status" value="2"/>
</dbReference>
<feature type="compositionally biased region" description="Basic and acidic residues" evidence="1">
    <location>
        <begin position="304"/>
        <end position="328"/>
    </location>
</feature>
<feature type="compositionally biased region" description="Basic and acidic residues" evidence="1">
    <location>
        <begin position="436"/>
        <end position="445"/>
    </location>
</feature>
<dbReference type="STRING" id="564608.C1MYD7"/>
<dbReference type="EMBL" id="GG663742">
    <property type="protein sequence ID" value="EEH55325.1"/>
    <property type="molecule type" value="Genomic_DNA"/>
</dbReference>
<dbReference type="PROSITE" id="PS51746">
    <property type="entry name" value="PPM_2"/>
    <property type="match status" value="1"/>
</dbReference>
<gene>
    <name evidence="3" type="ORF">MICPUCDRAFT_59875</name>
</gene>
<feature type="compositionally biased region" description="Basic and acidic residues" evidence="1">
    <location>
        <begin position="364"/>
        <end position="386"/>
    </location>
</feature>
<dbReference type="SUPFAM" id="SSF81606">
    <property type="entry name" value="PP2C-like"/>
    <property type="match status" value="2"/>
</dbReference>
<evidence type="ECO:0000259" key="2">
    <source>
        <dbReference type="PROSITE" id="PS51746"/>
    </source>
</evidence>
<reference evidence="3 4" key="1">
    <citation type="journal article" date="2009" name="Science">
        <title>Green evolution and dynamic adaptations revealed by genomes of the marine picoeukaryotes Micromonas.</title>
        <authorList>
            <person name="Worden A.Z."/>
            <person name="Lee J.H."/>
            <person name="Mock T."/>
            <person name="Rouze P."/>
            <person name="Simmons M.P."/>
            <person name="Aerts A.L."/>
            <person name="Allen A.E."/>
            <person name="Cuvelier M.L."/>
            <person name="Derelle E."/>
            <person name="Everett M.V."/>
            <person name="Foulon E."/>
            <person name="Grimwood J."/>
            <person name="Gundlach H."/>
            <person name="Henrissat B."/>
            <person name="Napoli C."/>
            <person name="McDonald S.M."/>
            <person name="Parker M.S."/>
            <person name="Rombauts S."/>
            <person name="Salamov A."/>
            <person name="Von Dassow P."/>
            <person name="Badger J.H."/>
            <person name="Coutinho P.M."/>
            <person name="Demir E."/>
            <person name="Dubchak I."/>
            <person name="Gentemann C."/>
            <person name="Eikrem W."/>
            <person name="Gready J.E."/>
            <person name="John U."/>
            <person name="Lanier W."/>
            <person name="Lindquist E.A."/>
            <person name="Lucas S."/>
            <person name="Mayer K.F."/>
            <person name="Moreau H."/>
            <person name="Not F."/>
            <person name="Otillar R."/>
            <person name="Panaud O."/>
            <person name="Pangilinan J."/>
            <person name="Paulsen I."/>
            <person name="Piegu B."/>
            <person name="Poliakov A."/>
            <person name="Robbens S."/>
            <person name="Schmutz J."/>
            <person name="Toulza E."/>
            <person name="Wyss T."/>
            <person name="Zelensky A."/>
            <person name="Zhou K."/>
            <person name="Armbrust E.V."/>
            <person name="Bhattacharya D."/>
            <person name="Goodenough U.W."/>
            <person name="Van de Peer Y."/>
            <person name="Grigoriev I.V."/>
        </authorList>
    </citation>
    <scope>NUCLEOTIDE SEQUENCE [LARGE SCALE GENOMIC DNA]</scope>
    <source>
        <strain evidence="3 4">CCMP1545</strain>
    </source>
</reference>
<dbReference type="GO" id="GO:0004722">
    <property type="term" value="F:protein serine/threonine phosphatase activity"/>
    <property type="evidence" value="ECO:0007669"/>
    <property type="project" value="InterPro"/>
</dbReference>
<evidence type="ECO:0000313" key="4">
    <source>
        <dbReference type="Proteomes" id="UP000001876"/>
    </source>
</evidence>
<dbReference type="RefSeq" id="XP_003060556.1">
    <property type="nucleotide sequence ID" value="XM_003060510.1"/>
</dbReference>
<dbReference type="PANTHER" id="PTHR47992">
    <property type="entry name" value="PROTEIN PHOSPHATASE"/>
    <property type="match status" value="1"/>
</dbReference>
<dbReference type="AlphaFoldDB" id="C1MYD7"/>
<dbReference type="SMART" id="SM00332">
    <property type="entry name" value="PP2Cc"/>
    <property type="match status" value="1"/>
</dbReference>
<feature type="domain" description="PPM-type phosphatase" evidence="2">
    <location>
        <begin position="90"/>
        <end position="621"/>
    </location>
</feature>
<dbReference type="InterPro" id="IPR036457">
    <property type="entry name" value="PPM-type-like_dom_sf"/>
</dbReference>
<feature type="region of interest" description="Disordered" evidence="1">
    <location>
        <begin position="304"/>
        <end position="346"/>
    </location>
</feature>
<feature type="compositionally biased region" description="Acidic residues" evidence="1">
    <location>
        <begin position="471"/>
        <end position="487"/>
    </location>
</feature>
<sequence>MDDPALACGTAAPPRANGATRASVVERGSFEDVGARCDAVDVLRTTSRTLRSAKGRHRTLRSAKGRQWSKNDHPVLAPDRRAPPLPLLSSSAVRYAAAQWPCRKNEDRVHVSGAIPGLCDAVVQLYDSHGGKYAGQARSIPSHAGPHTTAPRRRGERRSLRLFFPAHLSAQGPSLSIPTRLDAFRRQPTPFNSTRTSFARMESMDPQFCVDQLVPAIEEAFFSAPSHTRFARDRDALLAPEFLDKHGFHRGFDDAVVRAFARVDEEKNADGDVCVKIAWCGDSRAVIARDHDLARILDLTRDHKPEDESEQRRIESHYRRIAGDDSYGRSHAYSPSPEASTRAGTRGMPAVEVKIGHRDLFASFEANREEKEETDEKSKSFRRQDSAGEIVDEPPTTTTRARTRAQTQTRRASAVEITDVVLAEMRASASTPSLEVIEREGESERGATTPSETPRTSLTTFLRRAERFPDELNDASQEEEEEEEEGEARDVAAALPAHAHPAFDRSRSGKHGAHGAGTQMSFVGCYVDAAGKSLSRERVFSSSGDSHGVSRSIGDRGAARACVSAPEINNVRIPSGKGARIVVASDGVWDCFASAAAMKKARSFSSHWFPYDPVGVVNAVS</sequence>
<feature type="region of interest" description="Disordered" evidence="1">
    <location>
        <begin position="364"/>
        <end position="411"/>
    </location>
</feature>
<feature type="compositionally biased region" description="Polar residues" evidence="1">
    <location>
        <begin position="446"/>
        <end position="460"/>
    </location>
</feature>
<feature type="region of interest" description="Disordered" evidence="1">
    <location>
        <begin position="52"/>
        <end position="83"/>
    </location>
</feature>
<dbReference type="Gene3D" id="3.60.40.10">
    <property type="entry name" value="PPM-type phosphatase domain"/>
    <property type="match status" value="2"/>
</dbReference>
<organism evidence="4">
    <name type="scientific">Micromonas pusilla (strain CCMP1545)</name>
    <name type="common">Picoplanktonic green alga</name>
    <dbReference type="NCBI Taxonomy" id="564608"/>
    <lineage>
        <taxon>Eukaryota</taxon>
        <taxon>Viridiplantae</taxon>
        <taxon>Chlorophyta</taxon>
        <taxon>Mamiellophyceae</taxon>
        <taxon>Mamiellales</taxon>
        <taxon>Mamiellaceae</taxon>
        <taxon>Micromonas</taxon>
    </lineage>
</organism>
<name>C1MYD7_MICPC</name>
<dbReference type="InterPro" id="IPR001932">
    <property type="entry name" value="PPM-type_phosphatase-like_dom"/>
</dbReference>
<dbReference type="GeneID" id="9685994"/>
<evidence type="ECO:0000313" key="3">
    <source>
        <dbReference type="EMBL" id="EEH55325.1"/>
    </source>
</evidence>
<feature type="compositionally biased region" description="Low complexity" evidence="1">
    <location>
        <begin position="396"/>
        <end position="411"/>
    </location>
</feature>